<dbReference type="EMBL" id="JAJEKE010000019">
    <property type="protein sequence ID" value="MCQ1531176.1"/>
    <property type="molecule type" value="Genomic_DNA"/>
</dbReference>
<keyword evidence="2" id="KW-1003">Cell membrane</keyword>
<accession>A0ABT1NJ18</accession>
<protein>
    <submittedName>
        <fullName evidence="10">Glycosyltransferase family 39 protein</fullName>
    </submittedName>
</protein>
<evidence type="ECO:0000256" key="2">
    <source>
        <dbReference type="ARBA" id="ARBA00022475"/>
    </source>
</evidence>
<dbReference type="InterPro" id="IPR038731">
    <property type="entry name" value="RgtA/B/C-like"/>
</dbReference>
<feature type="transmembrane region" description="Helical" evidence="8">
    <location>
        <begin position="99"/>
        <end position="117"/>
    </location>
</feature>
<evidence type="ECO:0000313" key="11">
    <source>
        <dbReference type="Proteomes" id="UP001651880"/>
    </source>
</evidence>
<keyword evidence="7 8" id="KW-0472">Membrane</keyword>
<feature type="domain" description="Glycosyltransferase RgtA/B/C/D-like" evidence="9">
    <location>
        <begin position="79"/>
        <end position="235"/>
    </location>
</feature>
<dbReference type="Pfam" id="PF13231">
    <property type="entry name" value="PMT_2"/>
    <property type="match status" value="1"/>
</dbReference>
<keyword evidence="6 8" id="KW-1133">Transmembrane helix</keyword>
<dbReference type="InterPro" id="IPR050297">
    <property type="entry name" value="LipidA_mod_glycosyltrf_83"/>
</dbReference>
<organism evidence="10 11">
    <name type="scientific">Lutispora saccharofermentans</name>
    <dbReference type="NCBI Taxonomy" id="3024236"/>
    <lineage>
        <taxon>Bacteria</taxon>
        <taxon>Bacillati</taxon>
        <taxon>Bacillota</taxon>
        <taxon>Clostridia</taxon>
        <taxon>Lutisporales</taxon>
        <taxon>Lutisporaceae</taxon>
        <taxon>Lutispora</taxon>
    </lineage>
</organism>
<comment type="subcellular location">
    <subcellularLocation>
        <location evidence="1">Cell membrane</location>
        <topology evidence="1">Multi-pass membrane protein</topology>
    </subcellularLocation>
</comment>
<reference evidence="10 11" key="1">
    <citation type="submission" date="2021-10" db="EMBL/GenBank/DDBJ databases">
        <title>Lutispora strain m25 sp. nov., a thermophilic, non-spore-forming bacterium isolated from a lab-scale methanogenic bioreactor digesting anaerobic sludge.</title>
        <authorList>
            <person name="El Houari A."/>
            <person name="Mcdonald J."/>
        </authorList>
    </citation>
    <scope>NUCLEOTIDE SEQUENCE [LARGE SCALE GENOMIC DNA]</scope>
    <source>
        <strain evidence="11">m25</strain>
    </source>
</reference>
<comment type="caution">
    <text evidence="10">The sequence shown here is derived from an EMBL/GenBank/DDBJ whole genome shotgun (WGS) entry which is preliminary data.</text>
</comment>
<keyword evidence="4" id="KW-0808">Transferase</keyword>
<dbReference type="PANTHER" id="PTHR33908:SF11">
    <property type="entry name" value="MEMBRANE PROTEIN"/>
    <property type="match status" value="1"/>
</dbReference>
<evidence type="ECO:0000256" key="8">
    <source>
        <dbReference type="SAM" id="Phobius"/>
    </source>
</evidence>
<dbReference type="RefSeq" id="WP_255228700.1">
    <property type="nucleotide sequence ID" value="NZ_JAJEKE010000019.1"/>
</dbReference>
<evidence type="ECO:0000256" key="4">
    <source>
        <dbReference type="ARBA" id="ARBA00022679"/>
    </source>
</evidence>
<feature type="transmembrane region" description="Helical" evidence="8">
    <location>
        <begin position="219"/>
        <end position="236"/>
    </location>
</feature>
<evidence type="ECO:0000256" key="5">
    <source>
        <dbReference type="ARBA" id="ARBA00022692"/>
    </source>
</evidence>
<feature type="transmembrane region" description="Helical" evidence="8">
    <location>
        <begin position="12"/>
        <end position="34"/>
    </location>
</feature>
<evidence type="ECO:0000256" key="1">
    <source>
        <dbReference type="ARBA" id="ARBA00004651"/>
    </source>
</evidence>
<evidence type="ECO:0000256" key="6">
    <source>
        <dbReference type="ARBA" id="ARBA00022989"/>
    </source>
</evidence>
<dbReference type="PANTHER" id="PTHR33908">
    <property type="entry name" value="MANNOSYLTRANSFERASE YKCB-RELATED"/>
    <property type="match status" value="1"/>
</dbReference>
<evidence type="ECO:0000259" key="9">
    <source>
        <dbReference type="Pfam" id="PF13231"/>
    </source>
</evidence>
<feature type="transmembrane region" description="Helical" evidence="8">
    <location>
        <begin position="384"/>
        <end position="405"/>
    </location>
</feature>
<keyword evidence="11" id="KW-1185">Reference proteome</keyword>
<feature type="transmembrane region" description="Helical" evidence="8">
    <location>
        <begin position="176"/>
        <end position="207"/>
    </location>
</feature>
<keyword evidence="3" id="KW-0328">Glycosyltransferase</keyword>
<name>A0ABT1NJ18_9FIRM</name>
<proteinExistence type="predicted"/>
<feature type="transmembrane region" description="Helical" evidence="8">
    <location>
        <begin position="360"/>
        <end position="378"/>
    </location>
</feature>
<evidence type="ECO:0000256" key="3">
    <source>
        <dbReference type="ARBA" id="ARBA00022676"/>
    </source>
</evidence>
<feature type="transmembrane region" description="Helical" evidence="8">
    <location>
        <begin position="153"/>
        <end position="170"/>
    </location>
</feature>
<dbReference type="Proteomes" id="UP001651880">
    <property type="component" value="Unassembled WGS sequence"/>
</dbReference>
<sequence>MFSIKNEEKWVKISLAMIIFVFFAVSLYSVLMYGNANYLGSFDKMDNDDVKYIRSAWELLDNGNFIYHKVDEPTVFIMPGLTFMLAFFMKLFGKYGGITAFRVFQAVLQGSSMYLIFLIGRKVFNSKTALIGCILSVFYMAEYYAPTLILTETSFKFLLLLLVYLSIYAIEERSPLYYIAGGLVWGLACLIRPTVAAYPAVILIMWIIKKYKISDMVKFTIITTFVFAAVMSPWWIRNYKVYNRFIPLTLSSGNPFLQGTYINYDQKTDYTPYEVGKTAIETDENELKTGIYRLKVYGRKHPIKYLYWYTVGKTWELWNFPFYWKEMFNVSFAKAALYHHGILILGLYEAFKLFKKGEKNFIFIAITIVFFNIIYLPYFTFSRYSYPLMPMVCLIAASGAAGMAIKRRSYFGKTKDSDR</sequence>
<evidence type="ECO:0000256" key="7">
    <source>
        <dbReference type="ARBA" id="ARBA00023136"/>
    </source>
</evidence>
<evidence type="ECO:0000313" key="10">
    <source>
        <dbReference type="EMBL" id="MCQ1531176.1"/>
    </source>
</evidence>
<gene>
    <name evidence="10" type="ORF">LJD61_16740</name>
</gene>
<feature type="transmembrane region" description="Helical" evidence="8">
    <location>
        <begin position="74"/>
        <end position="92"/>
    </location>
</feature>
<keyword evidence="5 8" id="KW-0812">Transmembrane</keyword>